<dbReference type="Proteomes" id="UP000077266">
    <property type="component" value="Unassembled WGS sequence"/>
</dbReference>
<evidence type="ECO:0000256" key="1">
    <source>
        <dbReference type="ARBA" id="ARBA00006484"/>
    </source>
</evidence>
<dbReference type="STRING" id="1314781.A0A165LB80"/>
<dbReference type="Gene3D" id="3.40.50.720">
    <property type="entry name" value="NAD(P)-binding Rossmann-like Domain"/>
    <property type="match status" value="1"/>
</dbReference>
<evidence type="ECO:0000313" key="3">
    <source>
        <dbReference type="EMBL" id="KZV97628.1"/>
    </source>
</evidence>
<dbReference type="PANTHER" id="PTHR24320:SF281">
    <property type="entry name" value="SHORT CHAIN DEHYDROGENASE_REDUCTASE FAMILY PROTEIN (AFU_ORTHOLOGUE AFUA_5G14310)"/>
    <property type="match status" value="1"/>
</dbReference>
<keyword evidence="4" id="KW-1185">Reference proteome</keyword>
<accession>A0A165LB80</accession>
<dbReference type="InParanoid" id="A0A165LB80"/>
<dbReference type="OrthoDB" id="191139at2759"/>
<evidence type="ECO:0000256" key="2">
    <source>
        <dbReference type="ARBA" id="ARBA00023002"/>
    </source>
</evidence>
<evidence type="ECO:0000313" key="4">
    <source>
        <dbReference type="Proteomes" id="UP000077266"/>
    </source>
</evidence>
<comment type="similarity">
    <text evidence="1">Belongs to the short-chain dehydrogenases/reductases (SDR) family.</text>
</comment>
<protein>
    <submittedName>
        <fullName evidence="3">Putative short-chain dehydrogenase TIC 32, chloroplastic</fullName>
    </submittedName>
</protein>
<dbReference type="InterPro" id="IPR036291">
    <property type="entry name" value="NAD(P)-bd_dom_sf"/>
</dbReference>
<dbReference type="PRINTS" id="PR00081">
    <property type="entry name" value="GDHRDH"/>
</dbReference>
<proteinExistence type="inferred from homology"/>
<gene>
    <name evidence="3" type="ORF">EXIGLDRAFT_607871</name>
</gene>
<dbReference type="PANTHER" id="PTHR24320">
    <property type="entry name" value="RETINOL DEHYDROGENASE"/>
    <property type="match status" value="1"/>
</dbReference>
<dbReference type="InterPro" id="IPR002347">
    <property type="entry name" value="SDR_fam"/>
</dbReference>
<name>A0A165LB80_EXIGL</name>
<organism evidence="3 4">
    <name type="scientific">Exidia glandulosa HHB12029</name>
    <dbReference type="NCBI Taxonomy" id="1314781"/>
    <lineage>
        <taxon>Eukaryota</taxon>
        <taxon>Fungi</taxon>
        <taxon>Dikarya</taxon>
        <taxon>Basidiomycota</taxon>
        <taxon>Agaricomycotina</taxon>
        <taxon>Agaricomycetes</taxon>
        <taxon>Auriculariales</taxon>
        <taxon>Exidiaceae</taxon>
        <taxon>Exidia</taxon>
    </lineage>
</organism>
<dbReference type="GO" id="GO:0016491">
    <property type="term" value="F:oxidoreductase activity"/>
    <property type="evidence" value="ECO:0007669"/>
    <property type="project" value="UniProtKB-KW"/>
</dbReference>
<dbReference type="EMBL" id="KV425928">
    <property type="protein sequence ID" value="KZV97628.1"/>
    <property type="molecule type" value="Genomic_DNA"/>
</dbReference>
<keyword evidence="2" id="KW-0560">Oxidoreductase</keyword>
<dbReference type="SUPFAM" id="SSF51735">
    <property type="entry name" value="NAD(P)-binding Rossmann-fold domains"/>
    <property type="match status" value="1"/>
</dbReference>
<reference evidence="3 4" key="1">
    <citation type="journal article" date="2016" name="Mol. Biol. Evol.">
        <title>Comparative Genomics of Early-Diverging Mushroom-Forming Fungi Provides Insights into the Origins of Lignocellulose Decay Capabilities.</title>
        <authorList>
            <person name="Nagy L.G."/>
            <person name="Riley R."/>
            <person name="Tritt A."/>
            <person name="Adam C."/>
            <person name="Daum C."/>
            <person name="Floudas D."/>
            <person name="Sun H."/>
            <person name="Yadav J.S."/>
            <person name="Pangilinan J."/>
            <person name="Larsson K.H."/>
            <person name="Matsuura K."/>
            <person name="Barry K."/>
            <person name="Labutti K."/>
            <person name="Kuo R."/>
            <person name="Ohm R.A."/>
            <person name="Bhattacharya S.S."/>
            <person name="Shirouzu T."/>
            <person name="Yoshinaga Y."/>
            <person name="Martin F.M."/>
            <person name="Grigoriev I.V."/>
            <person name="Hibbett D.S."/>
        </authorList>
    </citation>
    <scope>NUCLEOTIDE SEQUENCE [LARGE SCALE GENOMIC DNA]</scope>
    <source>
        <strain evidence="3 4">HHB12029</strain>
    </source>
</reference>
<dbReference type="AlphaFoldDB" id="A0A165LB80"/>
<sequence>QTAVVTGGTRGIGFEVAKTLAYGGARVIMVSRKLESGRKAMLSISEGAKEMPDHHGAVDLRFMECEFGDLRSVKTVADQLAEEEPRLDILVNNAGIGVAPYGLDNDGIERIFGVNVVGHFLFTNRLLPLMRTTSHRGGPAPRIISVTSNLHQLAPSTTTFSSLEELNNPNLRVDQYYARSKLAVILYIRALVHRSLYNDRILAMSVHPGAVSTDIQLQVHEAFGPILGRVVTALQTPLLRAPDEGSLGVLWAAATPGDELVNRGLQGAYITDPGKAGGQTELATDPQLEENVWSLCERLIREKIGDDALLDWASTFKYKA</sequence>
<feature type="non-terminal residue" evidence="3">
    <location>
        <position position="1"/>
    </location>
</feature>
<dbReference type="Pfam" id="PF00106">
    <property type="entry name" value="adh_short"/>
    <property type="match status" value="1"/>
</dbReference>